<keyword evidence="3" id="KW-0378">Hydrolase</keyword>
<dbReference type="InterPro" id="IPR023302">
    <property type="entry name" value="Pept_S9A_N"/>
</dbReference>
<keyword evidence="2" id="KW-0645">Protease</keyword>
<name>A0A1Y6C6Z9_9BACT</name>
<dbReference type="Proteomes" id="UP000192907">
    <property type="component" value="Unassembled WGS sequence"/>
</dbReference>
<dbReference type="EMBL" id="FWZT01000014">
    <property type="protein sequence ID" value="SMF47348.1"/>
    <property type="molecule type" value="Genomic_DNA"/>
</dbReference>
<evidence type="ECO:0000256" key="2">
    <source>
        <dbReference type="ARBA" id="ARBA00022670"/>
    </source>
</evidence>
<evidence type="ECO:0000256" key="1">
    <source>
        <dbReference type="ARBA" id="ARBA00005228"/>
    </source>
</evidence>
<dbReference type="Gene3D" id="3.40.50.1820">
    <property type="entry name" value="alpha/beta hydrolase"/>
    <property type="match status" value="1"/>
</dbReference>
<dbReference type="InterPro" id="IPR051543">
    <property type="entry name" value="Serine_Peptidase_S9A"/>
</dbReference>
<dbReference type="Gene3D" id="2.130.10.120">
    <property type="entry name" value="Prolyl oligopeptidase, N-terminal domain"/>
    <property type="match status" value="1"/>
</dbReference>
<dbReference type="RefSeq" id="WP_132321371.1">
    <property type="nucleotide sequence ID" value="NZ_FWZT01000014.1"/>
</dbReference>
<dbReference type="AlphaFoldDB" id="A0A1Y6C6Z9"/>
<dbReference type="OrthoDB" id="5287547at2"/>
<comment type="similarity">
    <text evidence="1">Belongs to the peptidase S9A family.</text>
</comment>
<evidence type="ECO:0000256" key="4">
    <source>
        <dbReference type="ARBA" id="ARBA00022825"/>
    </source>
</evidence>
<sequence>MPKPPVAKIKDHWIETHNDKRRDPYYWMHDAKNPEVIKYLEDENAFLEESMKHTEELQNTIFEELKGRIKETDSSSPMKDGNYWYFYRYEEGQQYPIYCRNVGAADGPEEILIDQNQLAKGRSFCDFSFVTNSPDHKYLAYGVDFVGQEAYEIYIKDLETGNVFELGIDSASSSFEWLSDSQSFLFTALDDKMRPVFVYKGKVGERFNKNNLVYEEQDAGFFVWLDESEDKQYKFICLHGNNSSEVLFAPNTAQDITFTLFQAREPDHEYEVTHNEGQFLVLSNWKAENYALYACTNKDTKRDTWHLWRPYEPAILTESITIYDKYIVIQEKERALPRIRIIEKESEEEFFIDYGLEPCELETISPREYQSDTLRYVHSSMSSPACTYDYNMKEQSKRLVKIQEIPDPNFDPSHYKTERIYFEASDGTAIPVSLLYRKGLKLDGSHRLYLYGYGSYGSSMEPSFSSSRFSYVDRGIVYAIAHVRGGMELGRKWYLDGKLLSKKASFSDFIAVAEGLIEKGYTAAGKLIAKGGSAGGLLIGAVANQRPDLFGAMIAEVPFVDVLTTMLDDSLPLTTIEYNEWGNPQESEYYQYIKSYSPYDNVKQQAYPAMLVISGLHDIRVTYWEPTKWVAKLRSYNTSSNRIFLKTHMEAGHGGASGRYDYWKDYALEVVFVLENIK</sequence>
<dbReference type="Pfam" id="PF00326">
    <property type="entry name" value="Peptidase_S9"/>
    <property type="match status" value="1"/>
</dbReference>
<proteinExistence type="inferred from homology"/>
<evidence type="ECO:0000313" key="8">
    <source>
        <dbReference type="Proteomes" id="UP000192907"/>
    </source>
</evidence>
<feature type="domain" description="Peptidase S9 prolyl oligopeptidase catalytic" evidence="5">
    <location>
        <begin position="462"/>
        <end position="677"/>
    </location>
</feature>
<evidence type="ECO:0000256" key="3">
    <source>
        <dbReference type="ARBA" id="ARBA00022801"/>
    </source>
</evidence>
<evidence type="ECO:0000313" key="7">
    <source>
        <dbReference type="EMBL" id="SMF47348.1"/>
    </source>
</evidence>
<dbReference type="SUPFAM" id="SSF53474">
    <property type="entry name" value="alpha/beta-Hydrolases"/>
    <property type="match status" value="1"/>
</dbReference>
<gene>
    <name evidence="7" type="ORF">SAMN06296036_114126</name>
</gene>
<dbReference type="SUPFAM" id="SSF50993">
    <property type="entry name" value="Peptidase/esterase 'gauge' domain"/>
    <property type="match status" value="1"/>
</dbReference>
<dbReference type="GO" id="GO:0006508">
    <property type="term" value="P:proteolysis"/>
    <property type="evidence" value="ECO:0007669"/>
    <property type="project" value="UniProtKB-KW"/>
</dbReference>
<keyword evidence="8" id="KW-1185">Reference proteome</keyword>
<dbReference type="PANTHER" id="PTHR11757">
    <property type="entry name" value="PROTEASE FAMILY S9A OLIGOPEPTIDASE"/>
    <property type="match status" value="1"/>
</dbReference>
<reference evidence="8" key="1">
    <citation type="submission" date="2017-04" db="EMBL/GenBank/DDBJ databases">
        <authorList>
            <person name="Varghese N."/>
            <person name="Submissions S."/>
        </authorList>
    </citation>
    <scope>NUCLEOTIDE SEQUENCE [LARGE SCALE GENOMIC DNA]</scope>
    <source>
        <strain evidence="8">RKEM611</strain>
    </source>
</reference>
<dbReference type="InterPro" id="IPR001375">
    <property type="entry name" value="Peptidase_S9_cat"/>
</dbReference>
<dbReference type="InterPro" id="IPR029058">
    <property type="entry name" value="AB_hydrolase_fold"/>
</dbReference>
<evidence type="ECO:0000259" key="5">
    <source>
        <dbReference type="Pfam" id="PF00326"/>
    </source>
</evidence>
<dbReference type="PRINTS" id="PR00862">
    <property type="entry name" value="PROLIGOPTASE"/>
</dbReference>
<accession>A0A1Y6C6Z9</accession>
<feature type="domain" description="Peptidase S9A N-terminal" evidence="6">
    <location>
        <begin position="4"/>
        <end position="402"/>
    </location>
</feature>
<dbReference type="PANTHER" id="PTHR11757:SF19">
    <property type="entry name" value="PROLYL ENDOPEPTIDASE-LIKE"/>
    <property type="match status" value="1"/>
</dbReference>
<dbReference type="STRING" id="1513793.SAMN06296036_114126"/>
<dbReference type="GO" id="GO:0004252">
    <property type="term" value="F:serine-type endopeptidase activity"/>
    <property type="evidence" value="ECO:0007669"/>
    <property type="project" value="InterPro"/>
</dbReference>
<dbReference type="Pfam" id="PF02897">
    <property type="entry name" value="Peptidase_S9_N"/>
    <property type="match status" value="1"/>
</dbReference>
<dbReference type="InterPro" id="IPR002470">
    <property type="entry name" value="Peptidase_S9A"/>
</dbReference>
<protein>
    <submittedName>
        <fullName evidence="7">Oligopeptidase B Serine peptidase. MEROPS family S09A</fullName>
    </submittedName>
</protein>
<dbReference type="FunFam" id="3.40.50.1820:FF:000005">
    <property type="entry name" value="Prolyl endopeptidase"/>
    <property type="match status" value="1"/>
</dbReference>
<evidence type="ECO:0000259" key="6">
    <source>
        <dbReference type="Pfam" id="PF02897"/>
    </source>
</evidence>
<organism evidence="7 8">
    <name type="scientific">Pseudobacteriovorax antillogorgiicola</name>
    <dbReference type="NCBI Taxonomy" id="1513793"/>
    <lineage>
        <taxon>Bacteria</taxon>
        <taxon>Pseudomonadati</taxon>
        <taxon>Bdellovibrionota</taxon>
        <taxon>Oligoflexia</taxon>
        <taxon>Oligoflexales</taxon>
        <taxon>Pseudobacteriovoracaceae</taxon>
        <taxon>Pseudobacteriovorax</taxon>
    </lineage>
</organism>
<keyword evidence="4" id="KW-0720">Serine protease</keyword>